<reference evidence="2 3" key="2">
    <citation type="journal article" date="2021" name="Curr. Genet.">
        <title>Genetic response to nitrogen starvation in the aggressive Eucalyptus foliar pathogen Teratosphaeria destructans.</title>
        <authorList>
            <person name="Havenga M."/>
            <person name="Wingfield B.D."/>
            <person name="Wingfield M.J."/>
            <person name="Dreyer L.L."/>
            <person name="Roets F."/>
            <person name="Aylward J."/>
        </authorList>
    </citation>
    <scope>NUCLEOTIDE SEQUENCE [LARGE SCALE GENOMIC DNA]</scope>
    <source>
        <strain evidence="2">CMW44962</strain>
    </source>
</reference>
<gene>
    <name evidence="2" type="ORF">Tdes44962_MAKER07933</name>
</gene>
<evidence type="ECO:0000256" key="1">
    <source>
        <dbReference type="SAM" id="MobiDB-lite"/>
    </source>
</evidence>
<protein>
    <submittedName>
        <fullName evidence="2">Uncharacterized protein</fullName>
    </submittedName>
</protein>
<evidence type="ECO:0000313" key="3">
    <source>
        <dbReference type="Proteomes" id="UP001138500"/>
    </source>
</evidence>
<accession>A0A9W7SXZ8</accession>
<evidence type="ECO:0000313" key="2">
    <source>
        <dbReference type="EMBL" id="KAH9840387.1"/>
    </source>
</evidence>
<dbReference type="EMBL" id="RIBY02000569">
    <property type="protein sequence ID" value="KAH9840387.1"/>
    <property type="molecule type" value="Genomic_DNA"/>
</dbReference>
<feature type="compositionally biased region" description="Acidic residues" evidence="1">
    <location>
        <begin position="206"/>
        <end position="223"/>
    </location>
</feature>
<reference evidence="2 3" key="1">
    <citation type="journal article" date="2018" name="IMA Fungus">
        <title>IMA Genome-F 10: Nine draft genome sequences of Claviceps purpurea s.lat., including C. arundinis, C. humidiphila, and C. cf. spartinae, pseudomolecules for the pitch canker pathogen Fusarium circinatum, draft genome of Davidsoniella eucalypti, Grosmannia galeiformis, Quambalaria eucalypti, and Teratosphaeria destructans.</title>
        <authorList>
            <person name="Wingfield B.D."/>
            <person name="Liu M."/>
            <person name="Nguyen H.D."/>
            <person name="Lane F.A."/>
            <person name="Morgan S.W."/>
            <person name="De Vos L."/>
            <person name="Wilken P.M."/>
            <person name="Duong T.A."/>
            <person name="Aylward J."/>
            <person name="Coetzee M.P."/>
            <person name="Dadej K."/>
            <person name="De Beer Z.W."/>
            <person name="Findlay W."/>
            <person name="Havenga M."/>
            <person name="Kolarik M."/>
            <person name="Menzies J.G."/>
            <person name="Naidoo K."/>
            <person name="Pochopski O."/>
            <person name="Shoukouhi P."/>
            <person name="Santana Q.C."/>
            <person name="Seifert K.A."/>
            <person name="Soal N."/>
            <person name="Steenkamp E.T."/>
            <person name="Tatham C.T."/>
            <person name="van der Nest M.A."/>
            <person name="Wingfield M.J."/>
        </authorList>
    </citation>
    <scope>NUCLEOTIDE SEQUENCE [LARGE SCALE GENOMIC DNA]</scope>
    <source>
        <strain evidence="2">CMW44962</strain>
    </source>
</reference>
<dbReference type="Proteomes" id="UP001138500">
    <property type="component" value="Unassembled WGS sequence"/>
</dbReference>
<comment type="caution">
    <text evidence="2">The sequence shown here is derived from an EMBL/GenBank/DDBJ whole genome shotgun (WGS) entry which is preliminary data.</text>
</comment>
<proteinExistence type="predicted"/>
<organism evidence="2 3">
    <name type="scientific">Teratosphaeria destructans</name>
    <dbReference type="NCBI Taxonomy" id="418781"/>
    <lineage>
        <taxon>Eukaryota</taxon>
        <taxon>Fungi</taxon>
        <taxon>Dikarya</taxon>
        <taxon>Ascomycota</taxon>
        <taxon>Pezizomycotina</taxon>
        <taxon>Dothideomycetes</taxon>
        <taxon>Dothideomycetidae</taxon>
        <taxon>Mycosphaerellales</taxon>
        <taxon>Teratosphaeriaceae</taxon>
        <taxon>Teratosphaeria</taxon>
    </lineage>
</organism>
<sequence length="289" mass="31652">MTSNAFKLTPAALEAALQGVPEDLKNKRSTKFLPSAHLDATTALTDTLLHQQKFGGPYSAAQLLAGGPGIAWRPEPMQATQLRTLIFDLGQQKKAYPSPQQLGQAMQDLGLWTGWRAMDRKMAVKVLRHVEGHVTGRKLGRAEVEDLVEGACAWVEMQNGEAGGTVNKAVVVNPRLRAADSGTRKGEPDPVDLLPDAQPQQRTGDDNDERDDGDNNESPDDYDTALQNLNDLMCRLGLEAVKDRATDADEEAGLVERAEAHLAKLKVFREKSKAILRRLNAERKELDGK</sequence>
<feature type="region of interest" description="Disordered" evidence="1">
    <location>
        <begin position="178"/>
        <end position="224"/>
    </location>
</feature>
<dbReference type="AlphaFoldDB" id="A0A9W7SXZ8"/>
<name>A0A9W7SXZ8_9PEZI</name>
<keyword evidence="3" id="KW-1185">Reference proteome</keyword>